<evidence type="ECO:0000256" key="2">
    <source>
        <dbReference type="ARBA" id="ARBA00022478"/>
    </source>
</evidence>
<reference evidence="12" key="1">
    <citation type="submission" date="2015-08" db="UniProtKB">
        <authorList>
            <consortium name="WormBaseParasite"/>
        </authorList>
    </citation>
    <scope>IDENTIFICATION</scope>
</reference>
<proteinExistence type="inferred from homology"/>
<dbReference type="FunFam" id="3.90.920.10:FF:000003">
    <property type="entry name" value="DNA primase"/>
    <property type="match status" value="1"/>
</dbReference>
<evidence type="ECO:0000313" key="11">
    <source>
        <dbReference type="Proteomes" id="UP000035681"/>
    </source>
</evidence>
<dbReference type="PANTHER" id="PTHR10536">
    <property type="entry name" value="DNA PRIMASE SMALL SUBUNIT"/>
    <property type="match status" value="1"/>
</dbReference>
<dbReference type="AlphaFoldDB" id="A0A0K0E3H9"/>
<dbReference type="GO" id="GO:0003899">
    <property type="term" value="F:DNA-directed RNA polymerase activity"/>
    <property type="evidence" value="ECO:0007669"/>
    <property type="project" value="InterPro"/>
</dbReference>
<keyword evidence="9" id="KW-0804">Transcription</keyword>
<dbReference type="InterPro" id="IPR002755">
    <property type="entry name" value="DNA_primase_S"/>
</dbReference>
<keyword evidence="5" id="KW-0548">Nucleotidyltransferase</keyword>
<dbReference type="Pfam" id="PF01896">
    <property type="entry name" value="DNA_primase_S"/>
    <property type="match status" value="1"/>
</dbReference>
<organism evidence="12">
    <name type="scientific">Strongyloides stercoralis</name>
    <name type="common">Threadworm</name>
    <dbReference type="NCBI Taxonomy" id="6248"/>
    <lineage>
        <taxon>Eukaryota</taxon>
        <taxon>Metazoa</taxon>
        <taxon>Ecdysozoa</taxon>
        <taxon>Nematoda</taxon>
        <taxon>Chromadorea</taxon>
        <taxon>Rhabditida</taxon>
        <taxon>Tylenchina</taxon>
        <taxon>Panagrolaimomorpha</taxon>
        <taxon>Strongyloidoidea</taxon>
        <taxon>Strongyloididae</taxon>
        <taxon>Strongyloides</taxon>
    </lineage>
</organism>
<dbReference type="GO" id="GO:0005658">
    <property type="term" value="C:alpha DNA polymerase:primase complex"/>
    <property type="evidence" value="ECO:0007669"/>
    <property type="project" value="UniProtKB-ARBA"/>
</dbReference>
<keyword evidence="3 10" id="KW-0639">Primosome</keyword>
<name>A0A0K0E3H9_STRER</name>
<evidence type="ECO:0000256" key="1">
    <source>
        <dbReference type="ARBA" id="ARBA00009762"/>
    </source>
</evidence>
<evidence type="ECO:0000256" key="4">
    <source>
        <dbReference type="ARBA" id="ARBA00022679"/>
    </source>
</evidence>
<evidence type="ECO:0000256" key="10">
    <source>
        <dbReference type="RuleBase" id="RU003514"/>
    </source>
</evidence>
<keyword evidence="2 10" id="KW-0240">DNA-directed RNA polymerase</keyword>
<dbReference type="GO" id="GO:0046872">
    <property type="term" value="F:metal ion binding"/>
    <property type="evidence" value="ECO:0007669"/>
    <property type="project" value="UniProtKB-KW"/>
</dbReference>
<evidence type="ECO:0000256" key="8">
    <source>
        <dbReference type="ARBA" id="ARBA00022833"/>
    </source>
</evidence>
<dbReference type="WBParaSite" id="SSTP_0000405100.1">
    <property type="protein sequence ID" value="SSTP_0000405100.1"/>
    <property type="gene ID" value="SSTP_0000405100"/>
</dbReference>
<evidence type="ECO:0000256" key="6">
    <source>
        <dbReference type="ARBA" id="ARBA00022705"/>
    </source>
</evidence>
<keyword evidence="8" id="KW-0862">Zinc</keyword>
<dbReference type="STRING" id="6248.A0A0K0E3H9"/>
<evidence type="ECO:0000256" key="7">
    <source>
        <dbReference type="ARBA" id="ARBA00022723"/>
    </source>
</evidence>
<evidence type="ECO:0000313" key="12">
    <source>
        <dbReference type="WBParaSite" id="SSTP_0000405100.1"/>
    </source>
</evidence>
<evidence type="ECO:0000256" key="3">
    <source>
        <dbReference type="ARBA" id="ARBA00022515"/>
    </source>
</evidence>
<dbReference type="Proteomes" id="UP000035681">
    <property type="component" value="Unplaced"/>
</dbReference>
<comment type="similarity">
    <text evidence="1 10">Belongs to the eukaryotic-type primase small subunit family.</text>
</comment>
<evidence type="ECO:0000256" key="9">
    <source>
        <dbReference type="ARBA" id="ARBA00023163"/>
    </source>
</evidence>
<protein>
    <recommendedName>
        <fullName evidence="10">DNA primase</fullName>
        <ecNumber evidence="10">2.7.7.-</ecNumber>
    </recommendedName>
</protein>
<keyword evidence="11" id="KW-1185">Reference proteome</keyword>
<dbReference type="Gene3D" id="3.90.920.10">
    <property type="entry name" value="DNA primase, PRIM domain"/>
    <property type="match status" value="1"/>
</dbReference>
<dbReference type="NCBIfam" id="TIGR00335">
    <property type="entry name" value="primase_sml"/>
    <property type="match status" value="1"/>
</dbReference>
<dbReference type="WBParaSite" id="TCONS_00008310.p1">
    <property type="protein sequence ID" value="TCONS_00008310.p1"/>
    <property type="gene ID" value="XLOC_006265"/>
</dbReference>
<sequence length="395" mass="46264">MGVFDTFSPECLPQFLSRYYLSVFPAKILTKWLTYGKDLCELFGKREIVFIINDGVHLRYRSFAKPIDFYKELCRLSPEKLDIGGVYNYSPKDHNLHSDFKVVEREFVIDIDLTDYDDVRTCCSEASVCNSCWRFAIIAVRVLENVLKNHFGFKNFIFLFSGRRGIHCWVADEIARRMNNIERSGIVSYLTLTKNDFSISTPSFSYEQYHPLINETIDIILNMKTFDDIMLEQNWLDDEKKFVEDNFCEPISDIILKSFEMLDGNRKLKWKFLKDFYYDKTNKENNLFTRMFNKFILKTVYPRMDGNVSSSTNHLLKSPFCVHPKTGRVAVPLDLEKLESIKLENFPTINKLVSEVQENCNSTQCNIDNEAYKTTSLGPYVKLFEDFVNKCVDNQ</sequence>
<dbReference type="GO" id="GO:0006269">
    <property type="term" value="P:DNA replication, synthesis of primer"/>
    <property type="evidence" value="ECO:0007669"/>
    <property type="project" value="UniProtKB-KW"/>
</dbReference>
<accession>A0A0K0E3H9</accession>
<keyword evidence="6 10" id="KW-0235">DNA replication</keyword>
<dbReference type="SUPFAM" id="SSF56747">
    <property type="entry name" value="Prim-pol domain"/>
    <property type="match status" value="1"/>
</dbReference>
<dbReference type="InterPro" id="IPR014052">
    <property type="entry name" value="DNA_primase_ssu_euk/arc"/>
</dbReference>
<keyword evidence="7" id="KW-0479">Metal-binding</keyword>
<dbReference type="EC" id="2.7.7.-" evidence="10"/>
<keyword evidence="4 10" id="KW-0808">Transferase</keyword>
<dbReference type="CDD" id="cd04860">
    <property type="entry name" value="AE_Prim_S"/>
    <property type="match status" value="1"/>
</dbReference>
<evidence type="ECO:0000256" key="5">
    <source>
        <dbReference type="ARBA" id="ARBA00022695"/>
    </source>
</evidence>